<feature type="transmembrane region" description="Helical" evidence="7">
    <location>
        <begin position="109"/>
        <end position="135"/>
    </location>
</feature>
<dbReference type="PANTHER" id="PTHR30086">
    <property type="entry name" value="ARGININE EXPORTER PROTEIN ARGO"/>
    <property type="match status" value="1"/>
</dbReference>
<evidence type="ECO:0000256" key="6">
    <source>
        <dbReference type="ARBA" id="ARBA00023136"/>
    </source>
</evidence>
<name>A0A7D5JUC1_9ENTR</name>
<keyword evidence="3" id="KW-1003">Cell membrane</keyword>
<dbReference type="AlphaFoldDB" id="A0A7D5JUC1"/>
<dbReference type="EMBL" id="MN821364">
    <property type="protein sequence ID" value="QLG00603.1"/>
    <property type="molecule type" value="Genomic_DNA"/>
</dbReference>
<organism evidence="8">
    <name type="scientific">Leclercia adecarboxylata</name>
    <dbReference type="NCBI Taxonomy" id="83655"/>
    <lineage>
        <taxon>Bacteria</taxon>
        <taxon>Pseudomonadati</taxon>
        <taxon>Pseudomonadota</taxon>
        <taxon>Gammaproteobacteria</taxon>
        <taxon>Enterobacterales</taxon>
        <taxon>Enterobacteriaceae</taxon>
        <taxon>Leclercia</taxon>
    </lineage>
</organism>
<comment type="subcellular location">
    <subcellularLocation>
        <location evidence="1">Cell membrane</location>
        <topology evidence="1">Multi-pass membrane protein</topology>
    </subcellularLocation>
</comment>
<feature type="transmembrane region" description="Helical" evidence="7">
    <location>
        <begin position="12"/>
        <end position="30"/>
    </location>
</feature>
<geneLocation type="plasmid" evidence="8">
    <name>pP12375-3FII</name>
</geneLocation>
<dbReference type="Pfam" id="PF01810">
    <property type="entry name" value="LysE"/>
    <property type="match status" value="1"/>
</dbReference>
<evidence type="ECO:0000256" key="3">
    <source>
        <dbReference type="ARBA" id="ARBA00022475"/>
    </source>
</evidence>
<evidence type="ECO:0000256" key="5">
    <source>
        <dbReference type="ARBA" id="ARBA00022989"/>
    </source>
</evidence>
<keyword evidence="4 7" id="KW-0812">Transmembrane</keyword>
<evidence type="ECO:0000256" key="1">
    <source>
        <dbReference type="ARBA" id="ARBA00004651"/>
    </source>
</evidence>
<feature type="transmembrane region" description="Helical" evidence="7">
    <location>
        <begin position="187"/>
        <end position="204"/>
    </location>
</feature>
<keyword evidence="8" id="KW-0614">Plasmid</keyword>
<proteinExistence type="inferred from homology"/>
<comment type="similarity">
    <text evidence="2">Belongs to the Rht family.</text>
</comment>
<keyword evidence="6 7" id="KW-0472">Membrane</keyword>
<keyword evidence="5 7" id="KW-1133">Transmembrane helix</keyword>
<evidence type="ECO:0000256" key="2">
    <source>
        <dbReference type="ARBA" id="ARBA00007928"/>
    </source>
</evidence>
<accession>A0A7D5JUC1</accession>
<sequence length="206" mass="21860">MLLYNDFLVTSLLIIISPGTGAIITLSAGLRQGKRSAIIAAAGCTLGVLPHMLAAITGLAALLHASPLLFSIVKYTGVAYMLFMAWQTLRDKTLLTADGPGSEISHRALIIQAIVANLLNPKLSLFFLAFLPQFIATGDVHPTQSMLILSAIFAAMTFAVFSLYGAFASSVSHYVLGNHRVMSGIRWGVALSFSAVGIRLALAVQQ</sequence>
<dbReference type="PANTHER" id="PTHR30086:SF14">
    <property type="entry name" value="HOMOSERINE_HOMOSERINE LACTONE EFFLUX PROTEIN"/>
    <property type="match status" value="1"/>
</dbReference>
<feature type="transmembrane region" description="Helical" evidence="7">
    <location>
        <begin position="68"/>
        <end position="89"/>
    </location>
</feature>
<dbReference type="GO" id="GO:0042970">
    <property type="term" value="F:homoserine transmembrane transporter activity"/>
    <property type="evidence" value="ECO:0007669"/>
    <property type="project" value="TreeGrafter"/>
</dbReference>
<dbReference type="GO" id="GO:0005886">
    <property type="term" value="C:plasma membrane"/>
    <property type="evidence" value="ECO:0007669"/>
    <property type="project" value="UniProtKB-SubCell"/>
</dbReference>
<dbReference type="InterPro" id="IPR001123">
    <property type="entry name" value="LeuE-type"/>
</dbReference>
<feature type="transmembrane region" description="Helical" evidence="7">
    <location>
        <begin position="147"/>
        <end position="167"/>
    </location>
</feature>
<reference evidence="8" key="1">
    <citation type="submission" date="2019-12" db="EMBL/GenBank/DDBJ databases">
        <authorList>
            <person name="Zhou D."/>
        </authorList>
    </citation>
    <scope>NUCLEOTIDE SEQUENCE</scope>
    <source>
        <strain evidence="8">P12375</strain>
        <plasmid evidence="8">pP12375-3FII</plasmid>
    </source>
</reference>
<feature type="transmembrane region" description="Helical" evidence="7">
    <location>
        <begin position="37"/>
        <end position="62"/>
    </location>
</feature>
<evidence type="ECO:0000256" key="7">
    <source>
        <dbReference type="SAM" id="Phobius"/>
    </source>
</evidence>
<evidence type="ECO:0000256" key="4">
    <source>
        <dbReference type="ARBA" id="ARBA00022692"/>
    </source>
</evidence>
<dbReference type="PIRSF" id="PIRSF006324">
    <property type="entry name" value="LeuE"/>
    <property type="match status" value="1"/>
</dbReference>
<evidence type="ECO:0000313" key="8">
    <source>
        <dbReference type="EMBL" id="QLG00603.1"/>
    </source>
</evidence>
<protein>
    <submittedName>
        <fullName evidence="8">Putative RhtB family transporter, amino acid efflux</fullName>
    </submittedName>
</protein>